<evidence type="ECO:0000313" key="12">
    <source>
        <dbReference type="Proteomes" id="UP000626220"/>
    </source>
</evidence>
<reference evidence="11" key="2">
    <citation type="submission" date="2020-09" db="EMBL/GenBank/DDBJ databases">
        <authorList>
            <person name="Sun Q."/>
            <person name="Kim S."/>
        </authorList>
    </citation>
    <scope>NUCLEOTIDE SEQUENCE</scope>
    <source>
        <strain evidence="11">KCTC 42650</strain>
    </source>
</reference>
<evidence type="ECO:0000313" key="11">
    <source>
        <dbReference type="EMBL" id="GHF55410.1"/>
    </source>
</evidence>
<dbReference type="GO" id="GO:0005886">
    <property type="term" value="C:plasma membrane"/>
    <property type="evidence" value="ECO:0007669"/>
    <property type="project" value="UniProtKB-SubCell"/>
</dbReference>
<comment type="subcellular location">
    <subcellularLocation>
        <location evidence="1 9">Cell inner membrane</location>
        <topology evidence="1 9">Multi-pass membrane protein</topology>
    </subcellularLocation>
</comment>
<dbReference type="GO" id="GO:0022857">
    <property type="term" value="F:transmembrane transporter activity"/>
    <property type="evidence" value="ECO:0007669"/>
    <property type="project" value="UniProtKB-UniRule"/>
</dbReference>
<gene>
    <name evidence="11" type="ORF">GCM10017056_28600</name>
</gene>
<dbReference type="RefSeq" id="WP_189680776.1">
    <property type="nucleotide sequence ID" value="NZ_BNCJ01000008.1"/>
</dbReference>
<evidence type="ECO:0000256" key="6">
    <source>
        <dbReference type="ARBA" id="ARBA00022989"/>
    </source>
</evidence>
<dbReference type="PANTHER" id="PTHR35011">
    <property type="entry name" value="2,3-DIKETO-L-GULONATE TRAP TRANSPORTER SMALL PERMEASE PROTEIN YIAM"/>
    <property type="match status" value="1"/>
</dbReference>
<proteinExistence type="inferred from homology"/>
<comment type="similarity">
    <text evidence="8 9">Belongs to the TRAP transporter small permease family.</text>
</comment>
<evidence type="ECO:0000256" key="3">
    <source>
        <dbReference type="ARBA" id="ARBA00022475"/>
    </source>
</evidence>
<dbReference type="InterPro" id="IPR007387">
    <property type="entry name" value="TRAP_DctQ"/>
</dbReference>
<keyword evidence="5 9" id="KW-0812">Transmembrane</keyword>
<keyword evidence="4 9" id="KW-0997">Cell inner membrane</keyword>
<feature type="domain" description="Tripartite ATP-independent periplasmic transporters DctQ component" evidence="10">
    <location>
        <begin position="33"/>
        <end position="160"/>
    </location>
</feature>
<dbReference type="EMBL" id="BNCJ01000008">
    <property type="protein sequence ID" value="GHF55410.1"/>
    <property type="molecule type" value="Genomic_DNA"/>
</dbReference>
<accession>A0A8J3GZF9</accession>
<comment type="caution">
    <text evidence="11">The sequence shown here is derived from an EMBL/GenBank/DDBJ whole genome shotgun (WGS) entry which is preliminary data.</text>
</comment>
<dbReference type="Proteomes" id="UP000626220">
    <property type="component" value="Unassembled WGS sequence"/>
</dbReference>
<evidence type="ECO:0000256" key="5">
    <source>
        <dbReference type="ARBA" id="ARBA00022692"/>
    </source>
</evidence>
<comment type="function">
    <text evidence="9">Part of the tripartite ATP-independent periplasmic (TRAP) transport system.</text>
</comment>
<feature type="transmembrane region" description="Helical" evidence="9">
    <location>
        <begin position="53"/>
        <end position="70"/>
    </location>
</feature>
<evidence type="ECO:0000256" key="9">
    <source>
        <dbReference type="RuleBase" id="RU369079"/>
    </source>
</evidence>
<feature type="transmembrane region" description="Helical" evidence="9">
    <location>
        <begin position="133"/>
        <end position="153"/>
    </location>
</feature>
<dbReference type="PANTHER" id="PTHR35011:SF2">
    <property type="entry name" value="2,3-DIKETO-L-GULONATE TRAP TRANSPORTER SMALL PERMEASE PROTEIN YIAM"/>
    <property type="match status" value="1"/>
</dbReference>
<evidence type="ECO:0000259" key="10">
    <source>
        <dbReference type="Pfam" id="PF04290"/>
    </source>
</evidence>
<name>A0A8J3GZF9_9RHOB</name>
<keyword evidence="2 9" id="KW-0813">Transport</keyword>
<reference evidence="11" key="1">
    <citation type="journal article" date="2014" name="Int. J. Syst. Evol. Microbiol.">
        <title>Complete genome sequence of Corynebacterium casei LMG S-19264T (=DSM 44701T), isolated from a smear-ripened cheese.</title>
        <authorList>
            <consortium name="US DOE Joint Genome Institute (JGI-PGF)"/>
            <person name="Walter F."/>
            <person name="Albersmeier A."/>
            <person name="Kalinowski J."/>
            <person name="Ruckert C."/>
        </authorList>
    </citation>
    <scope>NUCLEOTIDE SEQUENCE</scope>
    <source>
        <strain evidence="11">KCTC 42650</strain>
    </source>
</reference>
<feature type="transmembrane region" description="Helical" evidence="9">
    <location>
        <begin position="91"/>
        <end position="113"/>
    </location>
</feature>
<sequence length="178" mass="19819">MPLLRLYMKFNDVLGMLCLIVACCGVAFAIIALSAAALERLLFGFGYAILNDLPPLLMPWVVFPMMGVLLRADRHVTVDFLPHFLAPRGRLFLNLLLGAVICAAAVWLLMGGLDALAFFRRLRQTTETGIRFPLWWIYLSFPVGFALLAWFALEKAITALVELLTGTPVRNHKDGLQS</sequence>
<keyword evidence="12" id="KW-1185">Reference proteome</keyword>
<dbReference type="AlphaFoldDB" id="A0A8J3GZF9"/>
<dbReference type="GO" id="GO:0015740">
    <property type="term" value="P:C4-dicarboxylate transport"/>
    <property type="evidence" value="ECO:0007669"/>
    <property type="project" value="TreeGrafter"/>
</dbReference>
<dbReference type="PROSITE" id="PS51257">
    <property type="entry name" value="PROKAR_LIPOPROTEIN"/>
    <property type="match status" value="1"/>
</dbReference>
<keyword evidence="7 9" id="KW-0472">Membrane</keyword>
<evidence type="ECO:0000256" key="8">
    <source>
        <dbReference type="ARBA" id="ARBA00038436"/>
    </source>
</evidence>
<dbReference type="InterPro" id="IPR055348">
    <property type="entry name" value="DctQ"/>
</dbReference>
<dbReference type="Pfam" id="PF04290">
    <property type="entry name" value="DctQ"/>
    <property type="match status" value="1"/>
</dbReference>
<protein>
    <recommendedName>
        <fullName evidence="9">TRAP transporter small permease protein</fullName>
    </recommendedName>
</protein>
<comment type="caution">
    <text evidence="9">Lacks conserved residue(s) required for the propagation of feature annotation.</text>
</comment>
<evidence type="ECO:0000256" key="1">
    <source>
        <dbReference type="ARBA" id="ARBA00004429"/>
    </source>
</evidence>
<organism evidence="11 12">
    <name type="scientific">Seohaeicola zhoushanensis</name>
    <dbReference type="NCBI Taxonomy" id="1569283"/>
    <lineage>
        <taxon>Bacteria</taxon>
        <taxon>Pseudomonadati</taxon>
        <taxon>Pseudomonadota</taxon>
        <taxon>Alphaproteobacteria</taxon>
        <taxon>Rhodobacterales</taxon>
        <taxon>Roseobacteraceae</taxon>
        <taxon>Seohaeicola</taxon>
    </lineage>
</organism>
<evidence type="ECO:0000256" key="2">
    <source>
        <dbReference type="ARBA" id="ARBA00022448"/>
    </source>
</evidence>
<evidence type="ECO:0000256" key="4">
    <source>
        <dbReference type="ARBA" id="ARBA00022519"/>
    </source>
</evidence>
<keyword evidence="3" id="KW-1003">Cell membrane</keyword>
<comment type="subunit">
    <text evidence="9">The complex comprises the extracytoplasmic solute receptor protein and the two transmembrane proteins.</text>
</comment>
<keyword evidence="6 9" id="KW-1133">Transmembrane helix</keyword>
<evidence type="ECO:0000256" key="7">
    <source>
        <dbReference type="ARBA" id="ARBA00023136"/>
    </source>
</evidence>